<dbReference type="AlphaFoldDB" id="A0A2B4SQP4"/>
<sequence>MSGYTTDDVLASVWNDSGSERSSSDSEFEPGSDSESERDDPGCNLSENGEDTDSSNGSQQSEDEVANNDANPQQRRKRPRRQQQQQQQPALVWTAANRERPRAIPFTANSGIQVATPGFEAFDYFSLFINDDLLNYFVAETNRFAEQFISASATRRRSRVNDWHPTDPNEMRQFLGLLFLTGIIRKPAIHLYWSQDPLYFTPLFGAIMTRNRFQLLLKFLHFNDNTQMPAADAPFPDKLFKIRPLLDHLCEKFGEVYTPSCNISIDESLLLWKGRLAFKQYIPLKRSRFGIKCFMLCEDSGYTYRFKIYTGKENAPQNQGALSVSERVVVDLMEPLLEKGYHLYIDNWYSSITLFKYLYEHHTQACGTMPAADAPFPDKLFKIRPLLDHLCEKFGEVYTPSCNISIDESLLLWKGRLAFKQYIPLKRSRFGIKCFMLCEDSGYTYRFKIYTGKENAPQNQGALSVSERVVVDLMEPLLEKGYHLYIDNWYSSITLFKYLYEHHTQACGTVRINRRGFPEPVKQAKLRRGEVSAYRSSELLALKFKDKRDVTMLSTIHNEEMVQGRRNAAHQKPKCISDYNKYMGGVDRTDQLLQPYEIARKSLKWYKKLAIHFLQLAMLNSFLLFKKDGGRKRFLEFQHDVISVLVFGQDNGAHHDIPREENVVRLTERHFVEQIPPTEGKQKAQKRCKVCYKKNKEVELKNGKLYDVTATLPKAVQKQNCDFQCGICSQTFFRKQHLEMHIKFKHPVQDQAPAKADLQNGHSVGQSGSSAASTCSISLDDLCLQGNSQPEVTLDNEQKKGTENRRGRSKRNSYTVEFKKQTLDLLDTLSNSKHKWKRVADEKQVSKCLVVKWNKARESILAEISKNKHKSNAGSVREARRRRKMVGEKAQSKSEKYPLAAKLLIAEFKLRRAKGSKISKLWLKTKMKQKIESCYGKEVADKFKASNNWFQRFKRRHNISLRRRTNKKKNGANDGRETIQRFHRDLRKPVQSKRRRDMSFVADETYGRWLPKNRLNVDQVPLPFVVEQDQTYEFEGSKQVWISQPGSGLDKRQATLQLCIKAEGEQTVKPAIIFRGKGNVLSAEKDKYDDDVHVYFQSNAWMDAEVNLEWTEHTLKDGLKDDLNTEKVLFADNVGFQQTQAFHEACREMNTIVYLLPDNHTDKVQPVDAGFGRMMKQKIGEAMQMWLEKEKNLEMWHDKISAKNRRILMTQWTGHAWRELVSKPDFIRKLFEKTGCLITADGSQDEKIRPQGLDAYTF</sequence>
<dbReference type="InterPro" id="IPR004875">
    <property type="entry name" value="DDE_SF_endonuclease_dom"/>
</dbReference>
<dbReference type="PROSITE" id="PS00028">
    <property type="entry name" value="ZINC_FINGER_C2H2_1"/>
    <property type="match status" value="1"/>
</dbReference>
<dbReference type="InterPro" id="IPR013087">
    <property type="entry name" value="Znf_C2H2_type"/>
</dbReference>
<gene>
    <name evidence="6" type="primary">PGBD1</name>
    <name evidence="6" type="ORF">AWC38_SpisGene2098</name>
</gene>
<feature type="region of interest" description="Disordered" evidence="3">
    <location>
        <begin position="871"/>
        <end position="891"/>
    </location>
</feature>
<dbReference type="Pfam" id="PF03221">
    <property type="entry name" value="HTH_Tnp_Tc5"/>
    <property type="match status" value="1"/>
</dbReference>
<feature type="region of interest" description="Disordered" evidence="3">
    <location>
        <begin position="1"/>
        <end position="92"/>
    </location>
</feature>
<feature type="domain" description="C2H2-type" evidence="4">
    <location>
        <begin position="723"/>
        <end position="751"/>
    </location>
</feature>
<dbReference type="PROSITE" id="PS50157">
    <property type="entry name" value="ZINC_FINGER_C2H2_2"/>
    <property type="match status" value="1"/>
</dbReference>
<reference evidence="7" key="1">
    <citation type="journal article" date="2017" name="bioRxiv">
        <title>Comparative analysis of the genomes of Stylophora pistillata and Acropora digitifera provides evidence for extensive differences between species of corals.</title>
        <authorList>
            <person name="Voolstra C.R."/>
            <person name="Li Y."/>
            <person name="Liew Y.J."/>
            <person name="Baumgarten S."/>
            <person name="Zoccola D."/>
            <person name="Flot J.-F."/>
            <person name="Tambutte S."/>
            <person name="Allemand D."/>
            <person name="Aranda M."/>
        </authorList>
    </citation>
    <scope>NUCLEOTIDE SEQUENCE [LARGE SCALE GENOMIC DNA]</scope>
</reference>
<keyword evidence="1" id="KW-0238">DNA-binding</keyword>
<dbReference type="PANTHER" id="PTHR46599">
    <property type="entry name" value="PIGGYBAC TRANSPOSABLE ELEMENT-DERIVED PROTEIN 4"/>
    <property type="match status" value="1"/>
</dbReference>
<dbReference type="EMBL" id="LSMT01000016">
    <property type="protein sequence ID" value="PFX32994.1"/>
    <property type="molecule type" value="Genomic_DNA"/>
</dbReference>
<dbReference type="Pfam" id="PF13843">
    <property type="entry name" value="DDE_Tnp_1_7"/>
    <property type="match status" value="2"/>
</dbReference>
<dbReference type="InterPro" id="IPR029526">
    <property type="entry name" value="PGBD"/>
</dbReference>
<dbReference type="SMART" id="SM00674">
    <property type="entry name" value="CENPB"/>
    <property type="match status" value="1"/>
</dbReference>
<dbReference type="GO" id="GO:0008270">
    <property type="term" value="F:zinc ion binding"/>
    <property type="evidence" value="ECO:0007669"/>
    <property type="project" value="UniProtKB-KW"/>
</dbReference>
<dbReference type="InterPro" id="IPR006600">
    <property type="entry name" value="HTH_CenpB_DNA-bd_dom"/>
</dbReference>
<dbReference type="SUPFAM" id="SSF46689">
    <property type="entry name" value="Homeodomain-like"/>
    <property type="match status" value="1"/>
</dbReference>
<accession>A0A2B4SQP4</accession>
<dbReference type="PROSITE" id="PS51253">
    <property type="entry name" value="HTH_CENPB"/>
    <property type="match status" value="1"/>
</dbReference>
<feature type="domain" description="HTH CENPB-type" evidence="5">
    <location>
        <begin position="888"/>
        <end position="963"/>
    </location>
</feature>
<dbReference type="Gene3D" id="1.10.10.60">
    <property type="entry name" value="Homeodomain-like"/>
    <property type="match status" value="1"/>
</dbReference>
<keyword evidence="7" id="KW-1185">Reference proteome</keyword>
<feature type="compositionally biased region" description="Acidic residues" evidence="3">
    <location>
        <begin position="26"/>
        <end position="38"/>
    </location>
</feature>
<name>A0A2B4SQP4_STYPI</name>
<dbReference type="OrthoDB" id="5983378at2759"/>
<evidence type="ECO:0000259" key="5">
    <source>
        <dbReference type="PROSITE" id="PS51253"/>
    </source>
</evidence>
<evidence type="ECO:0000259" key="4">
    <source>
        <dbReference type="PROSITE" id="PS50157"/>
    </source>
</evidence>
<organism evidence="6 7">
    <name type="scientific">Stylophora pistillata</name>
    <name type="common">Smooth cauliflower coral</name>
    <dbReference type="NCBI Taxonomy" id="50429"/>
    <lineage>
        <taxon>Eukaryota</taxon>
        <taxon>Metazoa</taxon>
        <taxon>Cnidaria</taxon>
        <taxon>Anthozoa</taxon>
        <taxon>Hexacorallia</taxon>
        <taxon>Scleractinia</taxon>
        <taxon>Astrocoeniina</taxon>
        <taxon>Pocilloporidae</taxon>
        <taxon>Stylophora</taxon>
    </lineage>
</organism>
<comment type="caution">
    <text evidence="6">The sequence shown here is derived from an EMBL/GenBank/DDBJ whole genome shotgun (WGS) entry which is preliminary data.</text>
</comment>
<keyword evidence="2" id="KW-0862">Zinc</keyword>
<feature type="compositionally biased region" description="Basic and acidic residues" evidence="3">
    <location>
        <begin position="796"/>
        <end position="806"/>
    </location>
</feature>
<dbReference type="InterPro" id="IPR009057">
    <property type="entry name" value="Homeodomain-like_sf"/>
</dbReference>
<keyword evidence="2" id="KW-0863">Zinc-finger</keyword>
<evidence type="ECO:0000256" key="3">
    <source>
        <dbReference type="SAM" id="MobiDB-lite"/>
    </source>
</evidence>
<dbReference type="GO" id="GO:0003677">
    <property type="term" value="F:DNA binding"/>
    <property type="evidence" value="ECO:0007669"/>
    <property type="project" value="UniProtKB-KW"/>
</dbReference>
<keyword evidence="2" id="KW-0479">Metal-binding</keyword>
<feature type="region of interest" description="Disordered" evidence="3">
    <location>
        <begin position="790"/>
        <end position="814"/>
    </location>
</feature>
<evidence type="ECO:0000256" key="2">
    <source>
        <dbReference type="PROSITE-ProRule" id="PRU00042"/>
    </source>
</evidence>
<dbReference type="PANTHER" id="PTHR46599:SF3">
    <property type="entry name" value="PIGGYBAC TRANSPOSABLE ELEMENT-DERIVED PROTEIN 4"/>
    <property type="match status" value="1"/>
</dbReference>
<evidence type="ECO:0000256" key="1">
    <source>
        <dbReference type="ARBA" id="ARBA00023125"/>
    </source>
</evidence>
<protein>
    <submittedName>
        <fullName evidence="6">PiggyBac transposable element-derived protein 1</fullName>
    </submittedName>
</protein>
<evidence type="ECO:0000313" key="6">
    <source>
        <dbReference type="EMBL" id="PFX32994.1"/>
    </source>
</evidence>
<dbReference type="Pfam" id="PF03184">
    <property type="entry name" value="DDE_1"/>
    <property type="match status" value="1"/>
</dbReference>
<dbReference type="STRING" id="50429.A0A2B4SQP4"/>
<dbReference type="Proteomes" id="UP000225706">
    <property type="component" value="Unassembled WGS sequence"/>
</dbReference>
<evidence type="ECO:0000313" key="7">
    <source>
        <dbReference type="Proteomes" id="UP000225706"/>
    </source>
</evidence>
<proteinExistence type="predicted"/>